<proteinExistence type="predicted"/>
<sequence length="137" mass="14802">MSENLDDAGPDPIDVAVGHRIRVRRKWLGISQSNLADHLGVSFQQVQKYERGANRTSASMLVRIAEKLETTVGELVGENDRPTGDEPVRETGRAGRCPTPGGLRQRAATPTAHSDPQPDTVADRRDGGARAQARANP</sequence>
<dbReference type="AlphaFoldDB" id="A0A974P1F4"/>
<reference evidence="4" key="1">
    <citation type="submission" date="2021-01" db="EMBL/GenBank/DDBJ databases">
        <title>Genome sequence of Phenylobacterium sp. 20VBR1 isolated from a valley glaceir, Ny-Alesund, Svalbard.</title>
        <authorList>
            <person name="Thomas F.A."/>
            <person name="Krishnan K.P."/>
            <person name="Sinha R.K."/>
        </authorList>
    </citation>
    <scope>NUCLEOTIDE SEQUENCE</scope>
    <source>
        <strain evidence="4">20VBR1</strain>
    </source>
</reference>
<protein>
    <submittedName>
        <fullName evidence="4">Helix-turn-helix transcriptional regulator</fullName>
    </submittedName>
</protein>
<gene>
    <name evidence="4" type="ORF">JKL49_18770</name>
</gene>
<evidence type="ECO:0000313" key="4">
    <source>
        <dbReference type="EMBL" id="QQZ49167.1"/>
    </source>
</evidence>
<dbReference type="InterPro" id="IPR010982">
    <property type="entry name" value="Lambda_DNA-bd_dom_sf"/>
</dbReference>
<dbReference type="GO" id="GO:0003677">
    <property type="term" value="F:DNA binding"/>
    <property type="evidence" value="ECO:0007669"/>
    <property type="project" value="UniProtKB-KW"/>
</dbReference>
<dbReference type="SUPFAM" id="SSF47413">
    <property type="entry name" value="lambda repressor-like DNA-binding domains"/>
    <property type="match status" value="1"/>
</dbReference>
<evidence type="ECO:0000256" key="1">
    <source>
        <dbReference type="ARBA" id="ARBA00023125"/>
    </source>
</evidence>
<dbReference type="InterPro" id="IPR001387">
    <property type="entry name" value="Cro/C1-type_HTH"/>
</dbReference>
<dbReference type="Gene3D" id="1.10.260.40">
    <property type="entry name" value="lambda repressor-like DNA-binding domains"/>
    <property type="match status" value="1"/>
</dbReference>
<dbReference type="PANTHER" id="PTHR46558">
    <property type="entry name" value="TRACRIPTIONAL REGULATORY PROTEIN-RELATED-RELATED"/>
    <property type="match status" value="1"/>
</dbReference>
<dbReference type="PANTHER" id="PTHR46558:SF4">
    <property type="entry name" value="DNA-BIDING PHAGE PROTEIN"/>
    <property type="match status" value="1"/>
</dbReference>
<dbReference type="SMART" id="SM00530">
    <property type="entry name" value="HTH_XRE"/>
    <property type="match status" value="1"/>
</dbReference>
<feature type="domain" description="HTH cro/C1-type" evidence="3">
    <location>
        <begin position="21"/>
        <end position="75"/>
    </location>
</feature>
<accession>A0A974P1F4</accession>
<name>A0A974P1F4_9CAUL</name>
<evidence type="ECO:0000256" key="2">
    <source>
        <dbReference type="SAM" id="MobiDB-lite"/>
    </source>
</evidence>
<feature type="compositionally biased region" description="Basic and acidic residues" evidence="2">
    <location>
        <begin position="78"/>
        <end position="93"/>
    </location>
</feature>
<dbReference type="PROSITE" id="PS50943">
    <property type="entry name" value="HTH_CROC1"/>
    <property type="match status" value="1"/>
</dbReference>
<feature type="region of interest" description="Disordered" evidence="2">
    <location>
        <begin position="72"/>
        <end position="137"/>
    </location>
</feature>
<dbReference type="CDD" id="cd00093">
    <property type="entry name" value="HTH_XRE"/>
    <property type="match status" value="1"/>
</dbReference>
<keyword evidence="1" id="KW-0238">DNA-binding</keyword>
<dbReference type="Pfam" id="PF01381">
    <property type="entry name" value="HTH_3"/>
    <property type="match status" value="1"/>
</dbReference>
<organism evidence="4">
    <name type="scientific">Phenylobacterium glaciei</name>
    <dbReference type="NCBI Taxonomy" id="2803784"/>
    <lineage>
        <taxon>Bacteria</taxon>
        <taxon>Pseudomonadati</taxon>
        <taxon>Pseudomonadota</taxon>
        <taxon>Alphaproteobacteria</taxon>
        <taxon>Caulobacterales</taxon>
        <taxon>Caulobacteraceae</taxon>
        <taxon>Phenylobacterium</taxon>
    </lineage>
</organism>
<evidence type="ECO:0000259" key="3">
    <source>
        <dbReference type="PROSITE" id="PS50943"/>
    </source>
</evidence>
<dbReference type="EMBL" id="CP068570">
    <property type="protein sequence ID" value="QQZ49167.1"/>
    <property type="molecule type" value="Genomic_DNA"/>
</dbReference>